<protein>
    <submittedName>
        <fullName evidence="1">Uncharacterized protein</fullName>
    </submittedName>
</protein>
<dbReference type="EMBL" id="WNYA01000002">
    <property type="protein sequence ID" value="KAG8584999.1"/>
    <property type="molecule type" value="Genomic_DNA"/>
</dbReference>
<name>A0AAV7CJQ1_ENGPU</name>
<gene>
    <name evidence="1" type="ORF">GDO81_004855</name>
</gene>
<organism evidence="1 2">
    <name type="scientific">Engystomops pustulosus</name>
    <name type="common">Tungara frog</name>
    <name type="synonym">Physalaemus pustulosus</name>
    <dbReference type="NCBI Taxonomy" id="76066"/>
    <lineage>
        <taxon>Eukaryota</taxon>
        <taxon>Metazoa</taxon>
        <taxon>Chordata</taxon>
        <taxon>Craniata</taxon>
        <taxon>Vertebrata</taxon>
        <taxon>Euteleostomi</taxon>
        <taxon>Amphibia</taxon>
        <taxon>Batrachia</taxon>
        <taxon>Anura</taxon>
        <taxon>Neobatrachia</taxon>
        <taxon>Hyloidea</taxon>
        <taxon>Leptodactylidae</taxon>
        <taxon>Leiuperinae</taxon>
        <taxon>Engystomops</taxon>
    </lineage>
</organism>
<accession>A0AAV7CJQ1</accession>
<dbReference type="AlphaFoldDB" id="A0AAV7CJQ1"/>
<evidence type="ECO:0000313" key="1">
    <source>
        <dbReference type="EMBL" id="KAG8584999.1"/>
    </source>
</evidence>
<comment type="caution">
    <text evidence="1">The sequence shown here is derived from an EMBL/GenBank/DDBJ whole genome shotgun (WGS) entry which is preliminary data.</text>
</comment>
<reference evidence="1" key="1">
    <citation type="thesis" date="2020" institute="ProQuest LLC" country="789 East Eisenhower Parkway, Ann Arbor, MI, USA">
        <title>Comparative Genomics and Chromosome Evolution.</title>
        <authorList>
            <person name="Mudd A.B."/>
        </authorList>
    </citation>
    <scope>NUCLEOTIDE SEQUENCE</scope>
    <source>
        <strain evidence="1">237g6f4</strain>
        <tissue evidence="1">Blood</tissue>
    </source>
</reference>
<evidence type="ECO:0000313" key="2">
    <source>
        <dbReference type="Proteomes" id="UP000824782"/>
    </source>
</evidence>
<proteinExistence type="predicted"/>
<sequence>MVLADGETPVIQQKVTFSYERSHFHLSLSSSPSPRYSYKKVIWPTTPKESVLEEWFLPLLQFGRRNEQDVTSQCCSSLSACRQTSFLPDHAVREILSSHMI</sequence>
<keyword evidence="2" id="KW-1185">Reference proteome</keyword>
<dbReference type="Proteomes" id="UP000824782">
    <property type="component" value="Unassembled WGS sequence"/>
</dbReference>